<protein>
    <submittedName>
        <fullName evidence="2">Uncharacterized protein</fullName>
    </submittedName>
</protein>
<keyword evidence="3" id="KW-1185">Reference proteome</keyword>
<gene>
    <name evidence="2" type="ORF">AArcS_1830</name>
</gene>
<feature type="transmembrane region" description="Helical" evidence="1">
    <location>
        <begin position="16"/>
        <end position="35"/>
    </location>
</feature>
<keyword evidence="1" id="KW-1133">Transmembrane helix</keyword>
<feature type="transmembrane region" description="Helical" evidence="1">
    <location>
        <begin position="110"/>
        <end position="130"/>
    </location>
</feature>
<organism evidence="2 3">
    <name type="scientific">Natranaeroarchaeum sulfidigenes</name>
    <dbReference type="NCBI Taxonomy" id="2784880"/>
    <lineage>
        <taxon>Archaea</taxon>
        <taxon>Methanobacteriati</taxon>
        <taxon>Methanobacteriota</taxon>
        <taxon>Stenosarchaea group</taxon>
        <taxon>Halobacteria</taxon>
        <taxon>Halobacteriales</taxon>
        <taxon>Natronoarchaeaceae</taxon>
        <taxon>Natranaeroarchaeum</taxon>
    </lineage>
</organism>
<accession>A0A897MVT5</accession>
<sequence length="133" mass="14311">MSEYEFSNRVKTADKWSWIVSTLVTVVFFTASLLITMHAEFSAVVAAGVGIGVQFLLPYYASISVPAEQRQSLADHPTADNFHHGAVGGGLLLGSIAGFVTMVVTTDHNISLLTGCFLAFVGFFALRGTLPRR</sequence>
<dbReference type="KEGG" id="hara:AArcS_1830"/>
<dbReference type="Proteomes" id="UP000663586">
    <property type="component" value="Chromosome"/>
</dbReference>
<dbReference type="EMBL" id="CP064786">
    <property type="protein sequence ID" value="QSG03039.1"/>
    <property type="molecule type" value="Genomic_DNA"/>
</dbReference>
<dbReference type="RefSeq" id="WP_238477104.1">
    <property type="nucleotide sequence ID" value="NZ_CP064786.1"/>
</dbReference>
<proteinExistence type="predicted"/>
<reference evidence="2" key="1">
    <citation type="submission" date="2020-11" db="EMBL/GenBank/DDBJ databases">
        <title>Carbohydrate-dependent, anaerobic sulfur respiration: A novel catabolism in halophilic archaea.</title>
        <authorList>
            <person name="Sorokin D.Y."/>
            <person name="Messina E."/>
            <person name="Smedile F."/>
            <person name="La Cono V."/>
            <person name="Hallsworth J.E."/>
            <person name="Yakimov M.M."/>
        </authorList>
    </citation>
    <scope>NUCLEOTIDE SEQUENCE</scope>
    <source>
        <strain evidence="2">AArc-S</strain>
    </source>
</reference>
<feature type="transmembrane region" description="Helical" evidence="1">
    <location>
        <begin position="82"/>
        <end position="104"/>
    </location>
</feature>
<name>A0A897MVT5_9EURY</name>
<dbReference type="GeneID" id="70685206"/>
<evidence type="ECO:0000256" key="1">
    <source>
        <dbReference type="SAM" id="Phobius"/>
    </source>
</evidence>
<feature type="transmembrane region" description="Helical" evidence="1">
    <location>
        <begin position="41"/>
        <end position="61"/>
    </location>
</feature>
<keyword evidence="1" id="KW-0812">Transmembrane</keyword>
<dbReference type="AlphaFoldDB" id="A0A897MVT5"/>
<keyword evidence="1" id="KW-0472">Membrane</keyword>
<evidence type="ECO:0000313" key="2">
    <source>
        <dbReference type="EMBL" id="QSG03039.1"/>
    </source>
</evidence>
<evidence type="ECO:0000313" key="3">
    <source>
        <dbReference type="Proteomes" id="UP000663586"/>
    </source>
</evidence>